<keyword evidence="3" id="KW-1185">Reference proteome</keyword>
<dbReference type="AlphaFoldDB" id="A0A165N3V9"/>
<evidence type="ECO:0000256" key="1">
    <source>
        <dbReference type="SAM" id="MobiDB-lite"/>
    </source>
</evidence>
<sequence>MPTPESRRSRSAESAPAAKPLPKLSAAMASDITTFLASPITMPEWTPDAKCFEKSDKARLDELHIPSFPTIHDVSFPDLNLYALGRLETLDANFAGRFQDFVAGDSHLVLVNTSGSGKTRMLFETLYRRWGIYFSAHVDGTSNPYGTLDMPSAIDRLQMSLHHYLPTPFNEGKDLFLLEHNRAAVSVETAALLLSRLVVFDHFLDVVADLGMDEHEARHRWLLLQIRSEDCLDTTTLFLDQSDLAEWIQELLKRREDKLEFDEAQKIGQLYDSAFLDTTRKERRPLLREIIVQTASYLPLVRLIISGTRIDMSVVEEAINASHSARKTVRPFVSLGEFRHSDQMRTFIAHFLGDVIPENDLQLVIKWFRGRHRFLTVFIEYVLQYGSRRCINVLDAIMLATTGFKRPGASANGVKVQLQPIMDAEVLDTSPLADALRIAIYTQFTQGRPALILDKAAECVGSGAAHFTTSVEVAVIDEPLVCLNLVKWVSRSQVYSTSGLLSRRLKDPRLRLPPCALTDGLAFALWSRYASRGVQLDELARFPGVTPSWAKIPAQYMITSANEGRRKNEPITSLAGPLVYQAKEPEDVMTWFQNAEAPFLVPDTGLGAELIFILKTSDVHRVIFVHLDPFSTDRPHRTTTIVPTNPYKLYKSNATARQQLGEILDSFSHTETTGDERRKVALHTLQIYAFAQLSRSASAFDPPAAILRVEELVRRKGIKELGPQSVVQTFP</sequence>
<gene>
    <name evidence="2" type="ORF">EXIGLDRAFT_722737</name>
</gene>
<proteinExistence type="predicted"/>
<dbReference type="InParanoid" id="A0A165N3V9"/>
<accession>A0A165N3V9</accession>
<protein>
    <submittedName>
        <fullName evidence="2">Uncharacterized protein</fullName>
    </submittedName>
</protein>
<feature type="compositionally biased region" description="Basic and acidic residues" evidence="1">
    <location>
        <begin position="1"/>
        <end position="11"/>
    </location>
</feature>
<dbReference type="Proteomes" id="UP000077266">
    <property type="component" value="Unassembled WGS sequence"/>
</dbReference>
<evidence type="ECO:0000313" key="2">
    <source>
        <dbReference type="EMBL" id="KZW00167.1"/>
    </source>
</evidence>
<dbReference type="OrthoDB" id="2393824at2759"/>
<organism evidence="2 3">
    <name type="scientific">Exidia glandulosa HHB12029</name>
    <dbReference type="NCBI Taxonomy" id="1314781"/>
    <lineage>
        <taxon>Eukaryota</taxon>
        <taxon>Fungi</taxon>
        <taxon>Dikarya</taxon>
        <taxon>Basidiomycota</taxon>
        <taxon>Agaricomycotina</taxon>
        <taxon>Agaricomycetes</taxon>
        <taxon>Auriculariales</taxon>
        <taxon>Exidiaceae</taxon>
        <taxon>Exidia</taxon>
    </lineage>
</organism>
<dbReference type="EMBL" id="KV425903">
    <property type="protein sequence ID" value="KZW00167.1"/>
    <property type="molecule type" value="Genomic_DNA"/>
</dbReference>
<reference evidence="2 3" key="1">
    <citation type="journal article" date="2016" name="Mol. Biol. Evol.">
        <title>Comparative Genomics of Early-Diverging Mushroom-Forming Fungi Provides Insights into the Origins of Lignocellulose Decay Capabilities.</title>
        <authorList>
            <person name="Nagy L.G."/>
            <person name="Riley R."/>
            <person name="Tritt A."/>
            <person name="Adam C."/>
            <person name="Daum C."/>
            <person name="Floudas D."/>
            <person name="Sun H."/>
            <person name="Yadav J.S."/>
            <person name="Pangilinan J."/>
            <person name="Larsson K.H."/>
            <person name="Matsuura K."/>
            <person name="Barry K."/>
            <person name="Labutti K."/>
            <person name="Kuo R."/>
            <person name="Ohm R.A."/>
            <person name="Bhattacharya S.S."/>
            <person name="Shirouzu T."/>
            <person name="Yoshinaga Y."/>
            <person name="Martin F.M."/>
            <person name="Grigoriev I.V."/>
            <person name="Hibbett D.S."/>
        </authorList>
    </citation>
    <scope>NUCLEOTIDE SEQUENCE [LARGE SCALE GENOMIC DNA]</scope>
    <source>
        <strain evidence="2 3">HHB12029</strain>
    </source>
</reference>
<evidence type="ECO:0000313" key="3">
    <source>
        <dbReference type="Proteomes" id="UP000077266"/>
    </source>
</evidence>
<name>A0A165N3V9_EXIGL</name>
<feature type="region of interest" description="Disordered" evidence="1">
    <location>
        <begin position="1"/>
        <end position="20"/>
    </location>
</feature>